<gene>
    <name evidence="2" type="ORF">MAUB_28480</name>
</gene>
<evidence type="ECO:0008006" key="4">
    <source>
        <dbReference type="Google" id="ProtNLM"/>
    </source>
</evidence>
<sequence length="84" mass="8470">MATYRKIASTTAFAAGLVAAVLGIGSGSAGASPALDPGMIPMDHGWGGGDWDNHHGWGWGHRGWGGGPGWPPPCVTVPFVSICA</sequence>
<dbReference type="EMBL" id="AP022577">
    <property type="protein sequence ID" value="BBX84975.1"/>
    <property type="molecule type" value="Genomic_DNA"/>
</dbReference>
<organism evidence="2 3">
    <name type="scientific">Mycolicibacterium aubagnense</name>
    <dbReference type="NCBI Taxonomy" id="319707"/>
    <lineage>
        <taxon>Bacteria</taxon>
        <taxon>Bacillati</taxon>
        <taxon>Actinomycetota</taxon>
        <taxon>Actinomycetes</taxon>
        <taxon>Mycobacteriales</taxon>
        <taxon>Mycobacteriaceae</taxon>
        <taxon>Mycolicibacterium</taxon>
    </lineage>
</organism>
<feature type="signal peptide" evidence="1">
    <location>
        <begin position="1"/>
        <end position="31"/>
    </location>
</feature>
<keyword evidence="3" id="KW-1185">Reference proteome</keyword>
<feature type="chain" id="PRO_5046847216" description="Sulfur globule protein" evidence="1">
    <location>
        <begin position="32"/>
        <end position="84"/>
    </location>
</feature>
<dbReference type="Proteomes" id="UP000465609">
    <property type="component" value="Chromosome"/>
</dbReference>
<dbReference type="RefSeq" id="WP_138232908.1">
    <property type="nucleotide sequence ID" value="NZ_AP022577.1"/>
</dbReference>
<proteinExistence type="predicted"/>
<protein>
    <recommendedName>
        <fullName evidence="4">Sulfur globule protein</fullName>
    </recommendedName>
</protein>
<reference evidence="2 3" key="1">
    <citation type="journal article" date="2019" name="Emerg. Microbes Infect.">
        <title>Comprehensive subspecies identification of 175 nontuberculous mycobacteria species based on 7547 genomic profiles.</title>
        <authorList>
            <person name="Matsumoto Y."/>
            <person name="Kinjo T."/>
            <person name="Motooka D."/>
            <person name="Nabeya D."/>
            <person name="Jung N."/>
            <person name="Uechi K."/>
            <person name="Horii T."/>
            <person name="Iida T."/>
            <person name="Fujita J."/>
            <person name="Nakamura S."/>
        </authorList>
    </citation>
    <scope>NUCLEOTIDE SEQUENCE [LARGE SCALE GENOMIC DNA]</scope>
    <source>
        <strain evidence="2 3">JCM 15296</strain>
    </source>
</reference>
<evidence type="ECO:0000256" key="1">
    <source>
        <dbReference type="SAM" id="SignalP"/>
    </source>
</evidence>
<name>A0ABM7IE45_9MYCO</name>
<evidence type="ECO:0000313" key="3">
    <source>
        <dbReference type="Proteomes" id="UP000465609"/>
    </source>
</evidence>
<evidence type="ECO:0000313" key="2">
    <source>
        <dbReference type="EMBL" id="BBX84975.1"/>
    </source>
</evidence>
<keyword evidence="1" id="KW-0732">Signal</keyword>
<accession>A0ABM7IE45</accession>